<dbReference type="Pfam" id="PF04979">
    <property type="entry name" value="IPP-2"/>
    <property type="match status" value="1"/>
</dbReference>
<dbReference type="GO" id="GO:0009966">
    <property type="term" value="P:regulation of signal transduction"/>
    <property type="evidence" value="ECO:0007669"/>
    <property type="project" value="InterPro"/>
</dbReference>
<gene>
    <name evidence="3" type="primary">LOC110429009</name>
</gene>
<dbReference type="AlphaFoldDB" id="A0A6J1BMD6"/>
<name>A0A6J1BMD6_9ROSI</name>
<dbReference type="Proteomes" id="UP000504621">
    <property type="component" value="Unplaced"/>
</dbReference>
<dbReference type="OrthoDB" id="551302at2759"/>
<dbReference type="GeneID" id="110429009"/>
<organism evidence="2 3">
    <name type="scientific">Herrania umbratica</name>
    <dbReference type="NCBI Taxonomy" id="108875"/>
    <lineage>
        <taxon>Eukaryota</taxon>
        <taxon>Viridiplantae</taxon>
        <taxon>Streptophyta</taxon>
        <taxon>Embryophyta</taxon>
        <taxon>Tracheophyta</taxon>
        <taxon>Spermatophyta</taxon>
        <taxon>Magnoliopsida</taxon>
        <taxon>eudicotyledons</taxon>
        <taxon>Gunneridae</taxon>
        <taxon>Pentapetalae</taxon>
        <taxon>rosids</taxon>
        <taxon>malvids</taxon>
        <taxon>Malvales</taxon>
        <taxon>Malvaceae</taxon>
        <taxon>Byttnerioideae</taxon>
        <taxon>Herrania</taxon>
    </lineage>
</organism>
<dbReference type="RefSeq" id="XP_021300621.1">
    <property type="nucleotide sequence ID" value="XM_021444946.1"/>
</dbReference>
<dbReference type="InterPro" id="IPR007062">
    <property type="entry name" value="PPI-2"/>
</dbReference>
<sequence length="210" mass="23690">MKRNERSFQVPGSFHQFESFLGYPLALSESKAAISSMKRWKGRVRWNEANLSEIEANKPVRKKIDEPKTPYHPMIEEDGSPSATLDTAKSVDYAAHAEALRNALSIVALSQKHFSPFGEWASSGGEGETGEKGQGSAKQRDDVSFTERRRAHYDEFKKVKELQQELCFLNDEHNNGIHNPGSCSSLSIKAREIHIEDSDEILRIIDIEET</sequence>
<accession>A0A6J1BMD6</accession>
<evidence type="ECO:0000256" key="1">
    <source>
        <dbReference type="SAM" id="MobiDB-lite"/>
    </source>
</evidence>
<reference evidence="3" key="1">
    <citation type="submission" date="2025-08" db="UniProtKB">
        <authorList>
            <consortium name="RefSeq"/>
        </authorList>
    </citation>
    <scope>IDENTIFICATION</scope>
    <source>
        <tissue evidence="3">Leaf</tissue>
    </source>
</reference>
<keyword evidence="2" id="KW-1185">Reference proteome</keyword>
<proteinExistence type="predicted"/>
<protein>
    <submittedName>
        <fullName evidence="3">Protein phosphatase inhibitor 2-like isoform X1</fullName>
    </submittedName>
</protein>
<dbReference type="PANTHER" id="PTHR12398">
    <property type="entry name" value="PROTEIN PHOSPHATASE INHIBITOR"/>
    <property type="match status" value="1"/>
</dbReference>
<feature type="region of interest" description="Disordered" evidence="1">
    <location>
        <begin position="118"/>
        <end position="146"/>
    </location>
</feature>
<keyword evidence="3" id="KW-0650">Protein phosphatase inhibitor</keyword>
<dbReference type="PANTHER" id="PTHR12398:SF28">
    <property type="entry name" value="PROTEIN PHOSPHATASE INHIBITOR 2-LIKE ISOFORM X1"/>
    <property type="match status" value="1"/>
</dbReference>
<evidence type="ECO:0000313" key="3">
    <source>
        <dbReference type="RefSeq" id="XP_021300621.1"/>
    </source>
</evidence>
<dbReference type="GO" id="GO:0004864">
    <property type="term" value="F:protein phosphatase inhibitor activity"/>
    <property type="evidence" value="ECO:0007669"/>
    <property type="project" value="UniProtKB-KW"/>
</dbReference>
<evidence type="ECO:0000313" key="2">
    <source>
        <dbReference type="Proteomes" id="UP000504621"/>
    </source>
</evidence>